<sequence length="121" mass="13597">MAKLPDGFSVQAIPINAALAEGRTEDAKTAIVELLRTGNADRVVQRLAAEMIRPPKRARGRRQALTRHWIEIGEQFHLLRDEGAKYEDVLRLLSEKFGYSETHVRKAVSEYDEVRAVAGAE</sequence>
<protein>
    <submittedName>
        <fullName evidence="1">Uncharacterized protein</fullName>
    </submittedName>
</protein>
<organism evidence="1 2">
    <name type="scientific">Rhizobium redzepovicii</name>
    <dbReference type="NCBI Taxonomy" id="2867518"/>
    <lineage>
        <taxon>Bacteria</taxon>
        <taxon>Pseudomonadati</taxon>
        <taxon>Pseudomonadota</taxon>
        <taxon>Alphaproteobacteria</taxon>
        <taxon>Hyphomicrobiales</taxon>
        <taxon>Rhizobiaceae</taxon>
        <taxon>Rhizobium/Agrobacterium group</taxon>
        <taxon>Rhizobium</taxon>
    </lineage>
</organism>
<reference evidence="2" key="1">
    <citation type="submission" date="2023-07" db="EMBL/GenBank/DDBJ databases">
        <title>Genomic characterization of faba bean (Vicia faba) microsymbionts in Mexican soils.</title>
        <authorList>
            <person name="Rivera Orduna F.N."/>
            <person name="Guevara-Luna J."/>
            <person name="Yan J."/>
            <person name="Arroyo-Herrera I."/>
            <person name="Li Y."/>
            <person name="Vasquez-Murrieta M.S."/>
            <person name="Wang E.T."/>
        </authorList>
    </citation>
    <scope>NUCLEOTIDE SEQUENCE [LARGE SCALE GENOMIC DNA]</scope>
    <source>
        <strain evidence="2">CH6</strain>
    </source>
</reference>
<name>A0AAW8P0C8_9HYPH</name>
<keyword evidence="2" id="KW-1185">Reference proteome</keyword>
<dbReference type="RefSeq" id="WP_310807579.1">
    <property type="nucleotide sequence ID" value="NZ_JAVLSH010000004.1"/>
</dbReference>
<evidence type="ECO:0000313" key="2">
    <source>
        <dbReference type="Proteomes" id="UP001269402"/>
    </source>
</evidence>
<dbReference type="EMBL" id="JAVLSH010000004">
    <property type="protein sequence ID" value="MDR9760554.1"/>
    <property type="molecule type" value="Genomic_DNA"/>
</dbReference>
<evidence type="ECO:0000313" key="1">
    <source>
        <dbReference type="EMBL" id="MDR9760554.1"/>
    </source>
</evidence>
<dbReference type="AlphaFoldDB" id="A0AAW8P0C8"/>
<gene>
    <name evidence="1" type="ORF">RJJ37_13040</name>
</gene>
<accession>A0AAW8P0C8</accession>
<proteinExistence type="predicted"/>
<comment type="caution">
    <text evidence="1">The sequence shown here is derived from an EMBL/GenBank/DDBJ whole genome shotgun (WGS) entry which is preliminary data.</text>
</comment>
<dbReference type="Proteomes" id="UP001269402">
    <property type="component" value="Unassembled WGS sequence"/>
</dbReference>